<sequence>MLYAVHILGGAFLIYLGYQVKVKKDLNLITNYRKKNIKNESGYAKWVGNSEMIAGVAVIIAALVSYFSKNRTIISAADWILVVSLITCLLIGDKKYKK</sequence>
<dbReference type="Pfam" id="PF12650">
    <property type="entry name" value="DUF3784"/>
    <property type="match status" value="1"/>
</dbReference>
<evidence type="ECO:0000313" key="2">
    <source>
        <dbReference type="EMBL" id="SLK12899.1"/>
    </source>
</evidence>
<keyword evidence="3" id="KW-1185">Reference proteome</keyword>
<proteinExistence type="predicted"/>
<dbReference type="OrthoDB" id="9934454at2"/>
<dbReference type="EMBL" id="LT799839">
    <property type="protein sequence ID" value="SLK12899.1"/>
    <property type="molecule type" value="Genomic_DNA"/>
</dbReference>
<dbReference type="AlphaFoldDB" id="A0A1U6IY08"/>
<keyword evidence="1" id="KW-1133">Transmembrane helix</keyword>
<protein>
    <recommendedName>
        <fullName evidence="4">DUF3784 domain-containing protein</fullName>
    </recommendedName>
</protein>
<dbReference type="RefSeq" id="WP_131431563.1">
    <property type="nucleotide sequence ID" value="NZ_CBML010000006.1"/>
</dbReference>
<feature type="transmembrane region" description="Helical" evidence="1">
    <location>
        <begin position="43"/>
        <end position="67"/>
    </location>
</feature>
<evidence type="ECO:0000256" key="1">
    <source>
        <dbReference type="SAM" id="Phobius"/>
    </source>
</evidence>
<dbReference type="Proteomes" id="UP000190476">
    <property type="component" value="Chromosome I"/>
</dbReference>
<name>A0A1U6IY08_9CLOT</name>
<accession>A0A1U6IY08</accession>
<feature type="transmembrane region" description="Helical" evidence="1">
    <location>
        <begin position="73"/>
        <end position="92"/>
    </location>
</feature>
<keyword evidence="1" id="KW-0472">Membrane</keyword>
<evidence type="ECO:0000313" key="3">
    <source>
        <dbReference type="Proteomes" id="UP000190476"/>
    </source>
</evidence>
<evidence type="ECO:0008006" key="4">
    <source>
        <dbReference type="Google" id="ProtNLM"/>
    </source>
</evidence>
<reference evidence="3" key="1">
    <citation type="submission" date="2017-03" db="EMBL/GenBank/DDBJ databases">
        <authorList>
            <person name="Falquet L."/>
            <person name="Falquet L."/>
        </authorList>
    </citation>
    <scope>NUCLEOTIDE SEQUENCE [LARGE SCALE GENOMIC DNA]</scope>
</reference>
<dbReference type="InterPro" id="IPR017259">
    <property type="entry name" value="UCP037672"/>
</dbReference>
<dbReference type="GeneID" id="66300770"/>
<gene>
    <name evidence="2" type="ORF">CCH01_04040</name>
</gene>
<organism evidence="2 3">
    <name type="scientific">Clostridium chauvoei JF4335</name>
    <dbReference type="NCBI Taxonomy" id="1351755"/>
    <lineage>
        <taxon>Bacteria</taxon>
        <taxon>Bacillati</taxon>
        <taxon>Bacillota</taxon>
        <taxon>Clostridia</taxon>
        <taxon>Eubacteriales</taxon>
        <taxon>Clostridiaceae</taxon>
        <taxon>Clostridium</taxon>
    </lineage>
</organism>
<dbReference type="STRING" id="1351755.CCH01_04040"/>
<feature type="transmembrane region" description="Helical" evidence="1">
    <location>
        <begin position="6"/>
        <end position="22"/>
    </location>
</feature>
<keyword evidence="1" id="KW-0812">Transmembrane</keyword>